<evidence type="ECO:0000313" key="2">
    <source>
        <dbReference type="Proteomes" id="UP000236291"/>
    </source>
</evidence>
<accession>A0A2K3LS12</accession>
<reference evidence="1 2" key="2">
    <citation type="journal article" date="2017" name="Front. Plant Sci.">
        <title>Gene Classification and Mining of Molecular Markers Useful in Red Clover (Trifolium pratense) Breeding.</title>
        <authorList>
            <person name="Istvanek J."/>
            <person name="Dluhosova J."/>
            <person name="Dluhos P."/>
            <person name="Patkova L."/>
            <person name="Nedelnik J."/>
            <person name="Repkova J."/>
        </authorList>
    </citation>
    <scope>NUCLEOTIDE SEQUENCE [LARGE SCALE GENOMIC DNA]</scope>
    <source>
        <strain evidence="2">cv. Tatra</strain>
        <tissue evidence="1">Young leaves</tissue>
    </source>
</reference>
<protein>
    <submittedName>
        <fullName evidence="1">Uncharacterized protein</fullName>
    </submittedName>
</protein>
<organism evidence="1 2">
    <name type="scientific">Trifolium pratense</name>
    <name type="common">Red clover</name>
    <dbReference type="NCBI Taxonomy" id="57577"/>
    <lineage>
        <taxon>Eukaryota</taxon>
        <taxon>Viridiplantae</taxon>
        <taxon>Streptophyta</taxon>
        <taxon>Embryophyta</taxon>
        <taxon>Tracheophyta</taxon>
        <taxon>Spermatophyta</taxon>
        <taxon>Magnoliopsida</taxon>
        <taxon>eudicotyledons</taxon>
        <taxon>Gunneridae</taxon>
        <taxon>Pentapetalae</taxon>
        <taxon>rosids</taxon>
        <taxon>fabids</taxon>
        <taxon>Fabales</taxon>
        <taxon>Fabaceae</taxon>
        <taxon>Papilionoideae</taxon>
        <taxon>50 kb inversion clade</taxon>
        <taxon>NPAAA clade</taxon>
        <taxon>Hologalegina</taxon>
        <taxon>IRL clade</taxon>
        <taxon>Trifolieae</taxon>
        <taxon>Trifolium</taxon>
    </lineage>
</organism>
<evidence type="ECO:0000313" key="1">
    <source>
        <dbReference type="EMBL" id="PNX81299.1"/>
    </source>
</evidence>
<comment type="caution">
    <text evidence="1">The sequence shown here is derived from an EMBL/GenBank/DDBJ whole genome shotgun (WGS) entry which is preliminary data.</text>
</comment>
<proteinExistence type="predicted"/>
<dbReference type="EMBL" id="ASHM01039654">
    <property type="protein sequence ID" value="PNX81299.1"/>
    <property type="molecule type" value="Genomic_DNA"/>
</dbReference>
<sequence length="49" mass="5230">RSDADRTCDFLRSDTILNLCLITTSTVKNLPAGALQNAIVDGPGIELNL</sequence>
<name>A0A2K3LS12_TRIPR</name>
<feature type="non-terminal residue" evidence="1">
    <location>
        <position position="1"/>
    </location>
</feature>
<dbReference type="AlphaFoldDB" id="A0A2K3LS12"/>
<gene>
    <name evidence="1" type="ORF">L195_g037317</name>
</gene>
<dbReference type="Proteomes" id="UP000236291">
    <property type="component" value="Unassembled WGS sequence"/>
</dbReference>
<reference evidence="1 2" key="1">
    <citation type="journal article" date="2014" name="Am. J. Bot.">
        <title>Genome assembly and annotation for red clover (Trifolium pratense; Fabaceae).</title>
        <authorList>
            <person name="Istvanek J."/>
            <person name="Jaros M."/>
            <person name="Krenek A."/>
            <person name="Repkova J."/>
        </authorList>
    </citation>
    <scope>NUCLEOTIDE SEQUENCE [LARGE SCALE GENOMIC DNA]</scope>
    <source>
        <strain evidence="2">cv. Tatra</strain>
        <tissue evidence="1">Young leaves</tissue>
    </source>
</reference>